<dbReference type="InterPro" id="IPR051909">
    <property type="entry name" value="MFP_Cation_Efflux"/>
</dbReference>
<keyword evidence="2" id="KW-0813">Transport</keyword>
<gene>
    <name evidence="6" type="ORF">BSYN_18510</name>
</gene>
<proteinExistence type="inferred from homology"/>
<feature type="region of interest" description="Disordered" evidence="3">
    <location>
        <begin position="16"/>
        <end position="43"/>
    </location>
</feature>
<protein>
    <submittedName>
        <fullName evidence="6">Cation efflux system protein</fullName>
    </submittedName>
</protein>
<organism evidence="6 7">
    <name type="scientific">Bacteroides sedimenti</name>
    <dbReference type="NCBI Taxonomy" id="2136147"/>
    <lineage>
        <taxon>Bacteria</taxon>
        <taxon>Pseudomonadati</taxon>
        <taxon>Bacteroidota</taxon>
        <taxon>Bacteroidia</taxon>
        <taxon>Bacteroidales</taxon>
        <taxon>Bacteroidaceae</taxon>
        <taxon>Bacteroides</taxon>
    </lineage>
</organism>
<evidence type="ECO:0000313" key="7">
    <source>
        <dbReference type="Proteomes" id="UP001496674"/>
    </source>
</evidence>
<accession>A0ABN6ZD28</accession>
<evidence type="ECO:0000259" key="5">
    <source>
        <dbReference type="Pfam" id="PF25975"/>
    </source>
</evidence>
<dbReference type="NCBIfam" id="TIGR01730">
    <property type="entry name" value="RND_mfp"/>
    <property type="match status" value="1"/>
</dbReference>
<evidence type="ECO:0000256" key="2">
    <source>
        <dbReference type="ARBA" id="ARBA00022448"/>
    </source>
</evidence>
<evidence type="ECO:0000256" key="1">
    <source>
        <dbReference type="ARBA" id="ARBA00009477"/>
    </source>
</evidence>
<keyword evidence="7" id="KW-1185">Reference proteome</keyword>
<feature type="compositionally biased region" description="Basic and acidic residues" evidence="3">
    <location>
        <begin position="19"/>
        <end position="43"/>
    </location>
</feature>
<comment type="similarity">
    <text evidence="1">Belongs to the membrane fusion protein (MFP) (TC 8.A.1) family.</text>
</comment>
<dbReference type="SUPFAM" id="SSF111369">
    <property type="entry name" value="HlyD-like secretion proteins"/>
    <property type="match status" value="1"/>
</dbReference>
<dbReference type="Gene3D" id="2.40.420.20">
    <property type="match status" value="1"/>
</dbReference>
<dbReference type="Pfam" id="PF25917">
    <property type="entry name" value="BSH_RND"/>
    <property type="match status" value="1"/>
</dbReference>
<evidence type="ECO:0000313" key="6">
    <source>
        <dbReference type="EMBL" id="BEG99586.1"/>
    </source>
</evidence>
<feature type="domain" description="Multidrug resistance protein MdtA-like barrel-sandwich hybrid" evidence="4">
    <location>
        <begin position="86"/>
        <end position="216"/>
    </location>
</feature>
<dbReference type="PANTHER" id="PTHR30097">
    <property type="entry name" value="CATION EFFLUX SYSTEM PROTEIN CUSB"/>
    <property type="match status" value="1"/>
</dbReference>
<dbReference type="Gene3D" id="2.40.50.100">
    <property type="match status" value="1"/>
</dbReference>
<feature type="domain" description="CzcB-like C-terminal circularly permuted SH3-like" evidence="5">
    <location>
        <begin position="306"/>
        <end position="367"/>
    </location>
</feature>
<dbReference type="Gene3D" id="1.10.287.470">
    <property type="entry name" value="Helix hairpin bin"/>
    <property type="match status" value="1"/>
</dbReference>
<evidence type="ECO:0000259" key="4">
    <source>
        <dbReference type="Pfam" id="PF25917"/>
    </source>
</evidence>
<dbReference type="PANTHER" id="PTHR30097:SF4">
    <property type="entry name" value="SLR6042 PROTEIN"/>
    <property type="match status" value="1"/>
</dbReference>
<dbReference type="InterPro" id="IPR006143">
    <property type="entry name" value="RND_pump_MFP"/>
</dbReference>
<sequence>MCSLCAFLLGSCNGNSASKGHEHEHEQEEQNGEHKEEGAEKHSDEIILPKVKADAAGVEVQVIKPSSFCQVIKTSGQVMPAQGDEATVVATAAGIVSFRTLLTEGAKVSKGTSLLTISSKEIVDGDPINKARSSYQIAKQEYDRSKELLKSRIVSEREFNMVKENYENARLTFEAISKNHSANGQAVKSPISGFVNKILVKEGDYVSVGQQIASVTQNKKLFLRAELSEKHYSSLKTITSANFKTPYDEKVYGLKELNGRLVSFGKASDATSFYIPVTFEFDNKGEVIPGAFVEVYLLSSPKNNVLTVPRTALTDEGGLFFVYLQLDEEGYKKQEVKLGADDGIKVEILSGIKPGDRVVTKGAYQVKLASASSAIPAHSHEH</sequence>
<dbReference type="Pfam" id="PF25975">
    <property type="entry name" value="CzcB_C"/>
    <property type="match status" value="1"/>
</dbReference>
<dbReference type="Gene3D" id="2.40.30.170">
    <property type="match status" value="1"/>
</dbReference>
<name>A0ABN6ZD28_9BACE</name>
<evidence type="ECO:0000256" key="3">
    <source>
        <dbReference type="SAM" id="MobiDB-lite"/>
    </source>
</evidence>
<dbReference type="InterPro" id="IPR058649">
    <property type="entry name" value="CzcB_C"/>
</dbReference>
<reference evidence="6 7" key="1">
    <citation type="submission" date="2023-04" db="EMBL/GenBank/DDBJ databases">
        <title>Draft genome sequence of acteroides sedimenti strain YN3PY1.</title>
        <authorList>
            <person name="Yoshida N."/>
        </authorList>
    </citation>
    <scope>NUCLEOTIDE SEQUENCE [LARGE SCALE GENOMIC DNA]</scope>
    <source>
        <strain evidence="6 7">YN3PY1</strain>
    </source>
</reference>
<dbReference type="Proteomes" id="UP001496674">
    <property type="component" value="Chromosome"/>
</dbReference>
<dbReference type="EMBL" id="AP028055">
    <property type="protein sequence ID" value="BEG99586.1"/>
    <property type="molecule type" value="Genomic_DNA"/>
</dbReference>
<dbReference type="InterPro" id="IPR058625">
    <property type="entry name" value="MdtA-like_BSH"/>
</dbReference>